<comment type="caution">
    <text evidence="7">The sequence shown here is derived from an EMBL/GenBank/DDBJ whole genome shotgun (WGS) entry which is preliminary data.</text>
</comment>
<sequence length="369" mass="38392">MDRVDCIIAGAGVVGLAIARALAAKGREVLILDRAPAFGTETSSRNSEVIHAGIYYAPGSLKARLCVRGRDLLYAYAAEHGVPHRRCGKLIVATADDQIAALEGIRAQAAANGVTDLRLIGAAEARAMEPALACTAALLSPSTGIVDSHALMLSLLGQAEAGGAMLGLNTAVAAARVVPGGFEVETEDAAGGERFAIGARCLVNAAGLWASDLARRIAGLDPAHVPVTRFARGNYYSLPGRPAFSHLIYPVPEPGGLGVHLTLDLGGGMRFGPDVDWIDTIDYRVNGARRAHFESEIRRYWPGLPAGVLEPTYSGIRPKLSGPGEPAADFRIDGPARHGIAGLVNLFGIESPGLTSALAIAEMVAEGLE</sequence>
<reference evidence="7 8" key="1">
    <citation type="submission" date="2023-09" db="EMBL/GenBank/DDBJ databases">
        <title>Xinfangfangia sedmenti sp. nov., isolated the sedment.</title>
        <authorList>
            <person name="Xu L."/>
        </authorList>
    </citation>
    <scope>NUCLEOTIDE SEQUENCE [LARGE SCALE GENOMIC DNA]</scope>
    <source>
        <strain evidence="7 8">LG-4</strain>
    </source>
</reference>
<name>A0ABU1F7P6_9RHOB</name>
<dbReference type="Proteomes" id="UP001247754">
    <property type="component" value="Unassembled WGS sequence"/>
</dbReference>
<dbReference type="Gene3D" id="3.30.9.10">
    <property type="entry name" value="D-Amino Acid Oxidase, subunit A, domain 2"/>
    <property type="match status" value="1"/>
</dbReference>
<dbReference type="EMBL" id="JAVKPH010000006">
    <property type="protein sequence ID" value="MDR5652457.1"/>
    <property type="molecule type" value="Genomic_DNA"/>
</dbReference>
<evidence type="ECO:0000256" key="5">
    <source>
        <dbReference type="ARBA" id="ARBA00037941"/>
    </source>
</evidence>
<evidence type="ECO:0000256" key="4">
    <source>
        <dbReference type="ARBA" id="ARBA00023002"/>
    </source>
</evidence>
<evidence type="ECO:0000313" key="8">
    <source>
        <dbReference type="Proteomes" id="UP001247754"/>
    </source>
</evidence>
<dbReference type="Pfam" id="PF01266">
    <property type="entry name" value="DAO"/>
    <property type="match status" value="1"/>
</dbReference>
<keyword evidence="3" id="KW-0274">FAD</keyword>
<evidence type="ECO:0000259" key="6">
    <source>
        <dbReference type="Pfam" id="PF01266"/>
    </source>
</evidence>
<evidence type="ECO:0000256" key="3">
    <source>
        <dbReference type="ARBA" id="ARBA00022827"/>
    </source>
</evidence>
<proteinExistence type="inferred from homology"/>
<evidence type="ECO:0000313" key="7">
    <source>
        <dbReference type="EMBL" id="MDR5652457.1"/>
    </source>
</evidence>
<gene>
    <name evidence="7" type="ORF">RGD00_07570</name>
</gene>
<keyword evidence="8" id="KW-1185">Reference proteome</keyword>
<dbReference type="Gene3D" id="3.50.50.60">
    <property type="entry name" value="FAD/NAD(P)-binding domain"/>
    <property type="match status" value="1"/>
</dbReference>
<protein>
    <submittedName>
        <fullName evidence="7">NAD(P)/FAD-dependent oxidoreductase</fullName>
    </submittedName>
</protein>
<dbReference type="PANTHER" id="PTHR43104:SF4">
    <property type="entry name" value="L-2-HYDROXYGLUTARATE DEHYDROGENASE, MITOCHONDRIAL"/>
    <property type="match status" value="1"/>
</dbReference>
<feature type="domain" description="FAD dependent oxidoreductase" evidence="6">
    <location>
        <begin position="5"/>
        <end position="366"/>
    </location>
</feature>
<accession>A0ABU1F7P6</accession>
<organism evidence="7 8">
    <name type="scientific">Ruixingdingia sedimenti</name>
    <dbReference type="NCBI Taxonomy" id="3073604"/>
    <lineage>
        <taxon>Bacteria</taxon>
        <taxon>Pseudomonadati</taxon>
        <taxon>Pseudomonadota</taxon>
        <taxon>Alphaproteobacteria</taxon>
        <taxon>Rhodobacterales</taxon>
        <taxon>Paracoccaceae</taxon>
        <taxon>Ruixingdingia</taxon>
    </lineage>
</organism>
<dbReference type="PANTHER" id="PTHR43104">
    <property type="entry name" value="L-2-HYDROXYGLUTARATE DEHYDROGENASE, MITOCHONDRIAL"/>
    <property type="match status" value="1"/>
</dbReference>
<evidence type="ECO:0000256" key="2">
    <source>
        <dbReference type="ARBA" id="ARBA00022630"/>
    </source>
</evidence>
<keyword evidence="2" id="KW-0285">Flavoprotein</keyword>
<dbReference type="InterPro" id="IPR006076">
    <property type="entry name" value="FAD-dep_OxRdtase"/>
</dbReference>
<comment type="cofactor">
    <cofactor evidence="1">
        <name>FAD</name>
        <dbReference type="ChEBI" id="CHEBI:57692"/>
    </cofactor>
</comment>
<keyword evidence="4" id="KW-0560">Oxidoreductase</keyword>
<dbReference type="RefSeq" id="WP_310456703.1">
    <property type="nucleotide sequence ID" value="NZ_JAVKPH010000006.1"/>
</dbReference>
<comment type="similarity">
    <text evidence="5">Belongs to the L2HGDH family.</text>
</comment>
<evidence type="ECO:0000256" key="1">
    <source>
        <dbReference type="ARBA" id="ARBA00001974"/>
    </source>
</evidence>
<dbReference type="SUPFAM" id="SSF51905">
    <property type="entry name" value="FAD/NAD(P)-binding domain"/>
    <property type="match status" value="1"/>
</dbReference>
<dbReference type="InterPro" id="IPR036188">
    <property type="entry name" value="FAD/NAD-bd_sf"/>
</dbReference>